<proteinExistence type="predicted"/>
<evidence type="ECO:0000313" key="1">
    <source>
        <dbReference type="EMBL" id="JAH70416.1"/>
    </source>
</evidence>
<sequence>MFRCRSALKERYTLKLQVYKHRKTLDSHIDCTV</sequence>
<reference evidence="1" key="1">
    <citation type="submission" date="2014-11" db="EMBL/GenBank/DDBJ databases">
        <authorList>
            <person name="Amaro Gonzalez C."/>
        </authorList>
    </citation>
    <scope>NUCLEOTIDE SEQUENCE</scope>
</reference>
<name>A0A0E9UXE6_ANGAN</name>
<protein>
    <submittedName>
        <fullName evidence="1">Uncharacterized protein</fullName>
    </submittedName>
</protein>
<dbReference type="EMBL" id="GBXM01038161">
    <property type="protein sequence ID" value="JAH70416.1"/>
    <property type="molecule type" value="Transcribed_RNA"/>
</dbReference>
<reference evidence="1" key="2">
    <citation type="journal article" date="2015" name="Fish Shellfish Immunol.">
        <title>Early steps in the European eel (Anguilla anguilla)-Vibrio vulnificus interaction in the gills: Role of the RtxA13 toxin.</title>
        <authorList>
            <person name="Callol A."/>
            <person name="Pajuelo D."/>
            <person name="Ebbesson L."/>
            <person name="Teles M."/>
            <person name="MacKenzie S."/>
            <person name="Amaro C."/>
        </authorList>
    </citation>
    <scope>NUCLEOTIDE SEQUENCE</scope>
</reference>
<dbReference type="AlphaFoldDB" id="A0A0E9UXE6"/>
<organism evidence="1">
    <name type="scientific">Anguilla anguilla</name>
    <name type="common">European freshwater eel</name>
    <name type="synonym">Muraena anguilla</name>
    <dbReference type="NCBI Taxonomy" id="7936"/>
    <lineage>
        <taxon>Eukaryota</taxon>
        <taxon>Metazoa</taxon>
        <taxon>Chordata</taxon>
        <taxon>Craniata</taxon>
        <taxon>Vertebrata</taxon>
        <taxon>Euteleostomi</taxon>
        <taxon>Actinopterygii</taxon>
        <taxon>Neopterygii</taxon>
        <taxon>Teleostei</taxon>
        <taxon>Anguilliformes</taxon>
        <taxon>Anguillidae</taxon>
        <taxon>Anguilla</taxon>
    </lineage>
</organism>
<accession>A0A0E9UXE6</accession>